<dbReference type="Proteomes" id="UP001056120">
    <property type="component" value="Linkage Group LG22"/>
</dbReference>
<name>A0ACB9BUT6_9ASTR</name>
<dbReference type="EMBL" id="CM042039">
    <property type="protein sequence ID" value="KAI3725694.1"/>
    <property type="molecule type" value="Genomic_DNA"/>
</dbReference>
<comment type="caution">
    <text evidence="1">The sequence shown here is derived from an EMBL/GenBank/DDBJ whole genome shotgun (WGS) entry which is preliminary data.</text>
</comment>
<reference evidence="1 2" key="2">
    <citation type="journal article" date="2022" name="Mol. Ecol. Resour.">
        <title>The genomes of chicory, endive, great burdock and yacon provide insights into Asteraceae paleo-polyploidization history and plant inulin production.</title>
        <authorList>
            <person name="Fan W."/>
            <person name="Wang S."/>
            <person name="Wang H."/>
            <person name="Wang A."/>
            <person name="Jiang F."/>
            <person name="Liu H."/>
            <person name="Zhao H."/>
            <person name="Xu D."/>
            <person name="Zhang Y."/>
        </authorList>
    </citation>
    <scope>NUCLEOTIDE SEQUENCE [LARGE SCALE GENOMIC DNA]</scope>
    <source>
        <strain evidence="2">cv. Yunnan</strain>
        <tissue evidence="1">Leaves</tissue>
    </source>
</reference>
<proteinExistence type="predicted"/>
<sequence length="317" mass="36465">MEIPVVDLASIIKHSNEEDRKKAVNEFGKACLEFGFLRIINHGLPDELINRSRELAKQFFDRPNDEKLECKPVSTILPAGYGKMHGSFGCNEWLMVCEPILGFNVFPSSVPHVRETLEEIFVHLQKLGAMVENMVNEYLDLPSNFLSQFNDDRSKDVLMCWRYPPVAAEDANKIGREEHQDTNCFTFLLQDDADGLEYEKDGSWIPVLPMEGTLVVNVGSTIQALTNKKMIAARHRVRKPKGRNRHSFAFFYNIGGEKWIEPLPKFAEEIGEAPKYKGFFYKELLQARLKKERNPLTLREEVLDLDHFAIPVEDYND</sequence>
<organism evidence="1 2">
    <name type="scientific">Smallanthus sonchifolius</name>
    <dbReference type="NCBI Taxonomy" id="185202"/>
    <lineage>
        <taxon>Eukaryota</taxon>
        <taxon>Viridiplantae</taxon>
        <taxon>Streptophyta</taxon>
        <taxon>Embryophyta</taxon>
        <taxon>Tracheophyta</taxon>
        <taxon>Spermatophyta</taxon>
        <taxon>Magnoliopsida</taxon>
        <taxon>eudicotyledons</taxon>
        <taxon>Gunneridae</taxon>
        <taxon>Pentapetalae</taxon>
        <taxon>asterids</taxon>
        <taxon>campanulids</taxon>
        <taxon>Asterales</taxon>
        <taxon>Asteraceae</taxon>
        <taxon>Asteroideae</taxon>
        <taxon>Heliantheae alliance</taxon>
        <taxon>Millerieae</taxon>
        <taxon>Smallanthus</taxon>
    </lineage>
</organism>
<evidence type="ECO:0000313" key="2">
    <source>
        <dbReference type="Proteomes" id="UP001056120"/>
    </source>
</evidence>
<gene>
    <name evidence="1" type="ORF">L1987_65486</name>
</gene>
<protein>
    <submittedName>
        <fullName evidence="1">Uncharacterized protein</fullName>
    </submittedName>
</protein>
<evidence type="ECO:0000313" key="1">
    <source>
        <dbReference type="EMBL" id="KAI3725694.1"/>
    </source>
</evidence>
<keyword evidence="2" id="KW-1185">Reference proteome</keyword>
<reference evidence="2" key="1">
    <citation type="journal article" date="2022" name="Mol. Ecol. Resour.">
        <title>The genomes of chicory, endive, great burdock and yacon provide insights into Asteraceae palaeo-polyploidization history and plant inulin production.</title>
        <authorList>
            <person name="Fan W."/>
            <person name="Wang S."/>
            <person name="Wang H."/>
            <person name="Wang A."/>
            <person name="Jiang F."/>
            <person name="Liu H."/>
            <person name="Zhao H."/>
            <person name="Xu D."/>
            <person name="Zhang Y."/>
        </authorList>
    </citation>
    <scope>NUCLEOTIDE SEQUENCE [LARGE SCALE GENOMIC DNA]</scope>
    <source>
        <strain evidence="2">cv. Yunnan</strain>
    </source>
</reference>
<accession>A0ACB9BUT6</accession>